<sequence length="187" mass="20872">MARQSRYPEEFRRQAAALVLDSGRTIRDVGRELGVNHETLRNWVDRLRQERDGGRPSDLVADERAELVRLRRQVAQLELEKEILKKSRAVQPVVATPCRKGGAMAYGPGQRRVRECRGQMPSPGRPTVAWREDRVKFLGCDPVRCDDRGRGRGGGCVVAGGVPVVPARWRRESWVAADGVGPLSVVL</sequence>
<dbReference type="InterPro" id="IPR009057">
    <property type="entry name" value="Homeodomain-like_sf"/>
</dbReference>
<protein>
    <submittedName>
        <fullName evidence="2">Transposase</fullName>
    </submittedName>
</protein>
<dbReference type="GO" id="GO:0004803">
    <property type="term" value="F:transposase activity"/>
    <property type="evidence" value="ECO:0007669"/>
    <property type="project" value="InterPro"/>
</dbReference>
<accession>A0A7D5YEB6</accession>
<reference evidence="2" key="1">
    <citation type="submission" date="2020-08" db="EMBL/GenBank/DDBJ databases">
        <title>A bifunctional nitrone conjugated secondary metabolite targeting the ribosome.</title>
        <authorList>
            <person name="Limbrick E.M."/>
            <person name="Graf M."/>
            <person name="Derewacz D.K."/>
            <person name="Nguyen F."/>
            <person name="Spraggins J.M."/>
            <person name="Wieland M."/>
            <person name="Ynigez-Gutierrez A.E."/>
            <person name="Reisman B.J."/>
            <person name="Zinshteyn B."/>
            <person name="McCulloch K."/>
            <person name="Iverson T.M."/>
            <person name="Green R."/>
            <person name="Wilson D.N."/>
            <person name="Bachmann B.O."/>
        </authorList>
    </citation>
    <scope>NUCLEOTIDE SEQUENCE</scope>
    <source>
        <strain evidence="2">Africana</strain>
    </source>
</reference>
<feature type="coiled-coil region" evidence="1">
    <location>
        <begin position="60"/>
        <end position="87"/>
    </location>
</feature>
<evidence type="ECO:0000256" key="1">
    <source>
        <dbReference type="SAM" id="Coils"/>
    </source>
</evidence>
<dbReference type="SUPFAM" id="SSF46689">
    <property type="entry name" value="Homeodomain-like"/>
    <property type="match status" value="1"/>
</dbReference>
<dbReference type="Gene3D" id="1.10.10.60">
    <property type="entry name" value="Homeodomain-like"/>
    <property type="match status" value="1"/>
</dbReference>
<name>A0A7D5YEB6_9ACTN</name>
<dbReference type="PANTHER" id="PTHR33215">
    <property type="entry name" value="PROTEIN DISTAL ANTENNA"/>
    <property type="match status" value="1"/>
</dbReference>
<dbReference type="InterPro" id="IPR002514">
    <property type="entry name" value="Transposase_8"/>
</dbReference>
<dbReference type="AlphaFoldDB" id="A0A7D5YEB6"/>
<dbReference type="GO" id="GO:0006313">
    <property type="term" value="P:DNA transposition"/>
    <property type="evidence" value="ECO:0007669"/>
    <property type="project" value="InterPro"/>
</dbReference>
<proteinExistence type="predicted"/>
<organism evidence="2">
    <name type="scientific">Micromonospora carbonacea</name>
    <dbReference type="NCBI Taxonomy" id="47853"/>
    <lineage>
        <taxon>Bacteria</taxon>
        <taxon>Bacillati</taxon>
        <taxon>Actinomycetota</taxon>
        <taxon>Actinomycetes</taxon>
        <taxon>Micromonosporales</taxon>
        <taxon>Micromonosporaceae</taxon>
        <taxon>Micromonospora</taxon>
    </lineage>
</organism>
<gene>
    <name evidence="2" type="ORF">HZU44_05010</name>
</gene>
<dbReference type="PANTHER" id="PTHR33215:SF13">
    <property type="entry name" value="PROTEIN DISTAL ANTENNA"/>
    <property type="match status" value="1"/>
</dbReference>
<dbReference type="EMBL" id="CP058905">
    <property type="protein sequence ID" value="QLJ99493.1"/>
    <property type="molecule type" value="Genomic_DNA"/>
</dbReference>
<dbReference type="GO" id="GO:0003677">
    <property type="term" value="F:DNA binding"/>
    <property type="evidence" value="ECO:0007669"/>
    <property type="project" value="InterPro"/>
</dbReference>
<keyword evidence="1" id="KW-0175">Coiled coil</keyword>
<dbReference type="Pfam" id="PF01527">
    <property type="entry name" value="HTH_Tnp_1"/>
    <property type="match status" value="1"/>
</dbReference>
<dbReference type="InterPro" id="IPR051839">
    <property type="entry name" value="RD_transcriptional_regulator"/>
</dbReference>
<evidence type="ECO:0000313" key="2">
    <source>
        <dbReference type="EMBL" id="QLJ99493.1"/>
    </source>
</evidence>